<dbReference type="InterPro" id="IPR025668">
    <property type="entry name" value="Tnp_DDE_dom"/>
</dbReference>
<dbReference type="Proteomes" id="UP000198417">
    <property type="component" value="Unassembled WGS sequence"/>
</dbReference>
<sequence length="126" mass="14029">MGGMKKVPPVRYLAANWSSYNSALRTRGSLLIRRPVGAFAALRGGRDKEMRRLVVALAVPTCSPMRRSGLPDDQVLFALALRQTTGVVASLLEMANLGCTLPDYSTLCRRRRALQFRYYIAVPMVR</sequence>
<gene>
    <name evidence="2" type="ORF">SAMN06265370_1121</name>
</gene>
<keyword evidence="3" id="KW-1185">Reference proteome</keyword>
<dbReference type="AlphaFoldDB" id="A0A238XKK2"/>
<accession>A0A238XKK2</accession>
<proteinExistence type="predicted"/>
<dbReference type="EMBL" id="FZNN01000012">
    <property type="protein sequence ID" value="SNR59467.1"/>
    <property type="molecule type" value="Genomic_DNA"/>
</dbReference>
<protein>
    <submittedName>
        <fullName evidence="2">Transposase DDE domain-containing protein</fullName>
    </submittedName>
</protein>
<reference evidence="2 3" key="1">
    <citation type="submission" date="2017-06" db="EMBL/GenBank/DDBJ databases">
        <authorList>
            <person name="Kim H.J."/>
            <person name="Triplett B.A."/>
        </authorList>
    </citation>
    <scope>NUCLEOTIDE SEQUENCE [LARGE SCALE GENOMIC DNA]</scope>
    <source>
        <strain evidence="2 3">DSM 29052</strain>
    </source>
</reference>
<dbReference type="OrthoDB" id="8451553at2"/>
<evidence type="ECO:0000313" key="3">
    <source>
        <dbReference type="Proteomes" id="UP000198417"/>
    </source>
</evidence>
<evidence type="ECO:0000259" key="1">
    <source>
        <dbReference type="Pfam" id="PF13737"/>
    </source>
</evidence>
<organism evidence="2 3">
    <name type="scientific">Puniceibacterium sediminis</name>
    <dbReference type="NCBI Taxonomy" id="1608407"/>
    <lineage>
        <taxon>Bacteria</taxon>
        <taxon>Pseudomonadati</taxon>
        <taxon>Pseudomonadota</taxon>
        <taxon>Alphaproteobacteria</taxon>
        <taxon>Rhodobacterales</taxon>
        <taxon>Paracoccaceae</taxon>
        <taxon>Puniceibacterium</taxon>
    </lineage>
</organism>
<name>A0A238XKK2_9RHOB</name>
<dbReference type="Pfam" id="PF13737">
    <property type="entry name" value="DDE_Tnp_1_5"/>
    <property type="match status" value="1"/>
</dbReference>
<evidence type="ECO:0000313" key="2">
    <source>
        <dbReference type="EMBL" id="SNR59467.1"/>
    </source>
</evidence>
<feature type="domain" description="Transposase DDE" evidence="1">
    <location>
        <begin position="74"/>
        <end position="116"/>
    </location>
</feature>